<dbReference type="Proteomes" id="UP000610456">
    <property type="component" value="Unassembled WGS sequence"/>
</dbReference>
<proteinExistence type="predicted"/>
<dbReference type="AlphaFoldDB" id="A0A918S880"/>
<evidence type="ECO:0000313" key="1">
    <source>
        <dbReference type="EMBL" id="GHA28661.1"/>
    </source>
</evidence>
<dbReference type="EMBL" id="BMXB01000001">
    <property type="protein sequence ID" value="GHA28661.1"/>
    <property type="molecule type" value="Genomic_DNA"/>
</dbReference>
<comment type="caution">
    <text evidence="1">The sequence shown here is derived from an EMBL/GenBank/DDBJ whole genome shotgun (WGS) entry which is preliminary data.</text>
</comment>
<name>A0A918S880_9FLAO</name>
<gene>
    <name evidence="1" type="ORF">GCM10007103_07910</name>
</gene>
<accession>A0A918S880</accession>
<reference evidence="1" key="2">
    <citation type="submission" date="2020-09" db="EMBL/GenBank/DDBJ databases">
        <authorList>
            <person name="Sun Q."/>
            <person name="Kim S."/>
        </authorList>
    </citation>
    <scope>NUCLEOTIDE SEQUENCE</scope>
    <source>
        <strain evidence="1">KCTC 12719</strain>
    </source>
</reference>
<reference evidence="1" key="1">
    <citation type="journal article" date="2014" name="Int. J. Syst. Evol. Microbiol.">
        <title>Complete genome sequence of Corynebacterium casei LMG S-19264T (=DSM 44701T), isolated from a smear-ripened cheese.</title>
        <authorList>
            <consortium name="US DOE Joint Genome Institute (JGI-PGF)"/>
            <person name="Walter F."/>
            <person name="Albersmeier A."/>
            <person name="Kalinowski J."/>
            <person name="Ruckert C."/>
        </authorList>
    </citation>
    <scope>NUCLEOTIDE SEQUENCE</scope>
    <source>
        <strain evidence="1">KCTC 12719</strain>
    </source>
</reference>
<dbReference type="RefSeq" id="WP_189603377.1">
    <property type="nucleotide sequence ID" value="NZ_BMXB01000001.1"/>
</dbReference>
<protein>
    <submittedName>
        <fullName evidence="1">Uncharacterized protein</fullName>
    </submittedName>
</protein>
<organism evidence="1 2">
    <name type="scientific">Salinimicrobium marinum</name>
    <dbReference type="NCBI Taxonomy" id="680283"/>
    <lineage>
        <taxon>Bacteria</taxon>
        <taxon>Pseudomonadati</taxon>
        <taxon>Bacteroidota</taxon>
        <taxon>Flavobacteriia</taxon>
        <taxon>Flavobacteriales</taxon>
        <taxon>Flavobacteriaceae</taxon>
        <taxon>Salinimicrobium</taxon>
    </lineage>
</organism>
<evidence type="ECO:0000313" key="2">
    <source>
        <dbReference type="Proteomes" id="UP000610456"/>
    </source>
</evidence>
<sequence length="52" mass="6128">MLRTIFTNKHLKCLSAWAGFKITLNEDFETIVTSDFDFIELLLLFEKQFALD</sequence>
<keyword evidence="2" id="KW-1185">Reference proteome</keyword>